<proteinExistence type="predicted"/>
<comment type="caution">
    <text evidence="1">The sequence shown here is derived from an EMBL/GenBank/DDBJ whole genome shotgun (WGS) entry which is preliminary data.</text>
</comment>
<reference evidence="2" key="1">
    <citation type="journal article" date="2019" name="Int. J. Syst. Evol. Microbiol.">
        <title>The Global Catalogue of Microorganisms (GCM) 10K type strain sequencing project: providing services to taxonomists for standard genome sequencing and annotation.</title>
        <authorList>
            <consortium name="The Broad Institute Genomics Platform"/>
            <consortium name="The Broad Institute Genome Sequencing Center for Infectious Disease"/>
            <person name="Wu L."/>
            <person name="Ma J."/>
        </authorList>
    </citation>
    <scope>NUCLEOTIDE SEQUENCE [LARGE SCALE GENOMIC DNA]</scope>
    <source>
        <strain evidence="2">CGMCC 4.7643</strain>
    </source>
</reference>
<dbReference type="RefSeq" id="WP_345385829.1">
    <property type="nucleotide sequence ID" value="NZ_BAABHG010000001.1"/>
</dbReference>
<dbReference type="Proteomes" id="UP001597419">
    <property type="component" value="Unassembled WGS sequence"/>
</dbReference>
<dbReference type="EMBL" id="JBHUKU010000026">
    <property type="protein sequence ID" value="MFD2464615.1"/>
    <property type="molecule type" value="Genomic_DNA"/>
</dbReference>
<keyword evidence="2" id="KW-1185">Reference proteome</keyword>
<evidence type="ECO:0000313" key="1">
    <source>
        <dbReference type="EMBL" id="MFD2464615.1"/>
    </source>
</evidence>
<organism evidence="1 2">
    <name type="scientific">Amycolatopsis samaneae</name>
    <dbReference type="NCBI Taxonomy" id="664691"/>
    <lineage>
        <taxon>Bacteria</taxon>
        <taxon>Bacillati</taxon>
        <taxon>Actinomycetota</taxon>
        <taxon>Actinomycetes</taxon>
        <taxon>Pseudonocardiales</taxon>
        <taxon>Pseudonocardiaceae</taxon>
        <taxon>Amycolatopsis</taxon>
    </lineage>
</organism>
<gene>
    <name evidence="1" type="ORF">ACFSYJ_38775</name>
</gene>
<accession>A0ABW5GVD1</accession>
<dbReference type="Pfam" id="PF13671">
    <property type="entry name" value="AAA_33"/>
    <property type="match status" value="1"/>
</dbReference>
<protein>
    <submittedName>
        <fullName evidence="1">AAA family ATPase</fullName>
    </submittedName>
</protein>
<dbReference type="InterPro" id="IPR027417">
    <property type="entry name" value="P-loop_NTPase"/>
</dbReference>
<dbReference type="Gene3D" id="3.40.50.300">
    <property type="entry name" value="P-loop containing nucleotide triphosphate hydrolases"/>
    <property type="match status" value="1"/>
</dbReference>
<name>A0ABW5GVD1_9PSEU</name>
<evidence type="ECO:0000313" key="2">
    <source>
        <dbReference type="Proteomes" id="UP001597419"/>
    </source>
</evidence>
<dbReference type="SUPFAM" id="SSF52540">
    <property type="entry name" value="P-loop containing nucleoside triphosphate hydrolases"/>
    <property type="match status" value="1"/>
</dbReference>
<sequence length="175" mass="18530">MIIDARALLLTGPVGIGKSTVAEAVGELLAAAAVPHAVIDLDELHRRWPAPADDPFDLAMELRNLGALAGNYLGAGARRLVLAGVVESRADRRRYAEVLGTELTVCLLTADAAAIDRRLARRHGAEDTDGLRWHLARARELDGIFRRAGVEDFAVAADGPVTDVAKAVLAAAGWP</sequence>